<gene>
    <name evidence="2" type="ORF">AN215_01020</name>
</gene>
<dbReference type="OrthoDB" id="20916at2"/>
<dbReference type="PATRIC" id="fig|933944.6.peg.5500"/>
<protein>
    <submittedName>
        <fullName evidence="2">GCN5 family acetyltransferase</fullName>
    </submittedName>
</protein>
<dbReference type="Pfam" id="PF18014">
    <property type="entry name" value="Acetyltransf_18"/>
    <property type="match status" value="1"/>
</dbReference>
<proteinExistence type="predicted"/>
<name>A0A1E7JUZ9_9ACTN</name>
<dbReference type="SUPFAM" id="SSF55729">
    <property type="entry name" value="Acyl-CoA N-acyltransferases (Nat)"/>
    <property type="match status" value="1"/>
</dbReference>
<dbReference type="PANTHER" id="PTHR47237:SF1">
    <property type="entry name" value="SLL0310 PROTEIN"/>
    <property type="match status" value="1"/>
</dbReference>
<feature type="domain" description="N-acetyltransferase" evidence="1">
    <location>
        <begin position="148"/>
        <end position="291"/>
    </location>
</feature>
<feature type="domain" description="N-acetyltransferase" evidence="1">
    <location>
        <begin position="14"/>
        <end position="146"/>
    </location>
</feature>
<dbReference type="GO" id="GO:0016747">
    <property type="term" value="F:acyltransferase activity, transferring groups other than amino-acyl groups"/>
    <property type="evidence" value="ECO:0007669"/>
    <property type="project" value="InterPro"/>
</dbReference>
<dbReference type="Gene3D" id="3.40.630.90">
    <property type="match status" value="1"/>
</dbReference>
<dbReference type="Proteomes" id="UP000176087">
    <property type="component" value="Unassembled WGS sequence"/>
</dbReference>
<accession>A0A1E7JUZ9</accession>
<dbReference type="InterPro" id="IPR052729">
    <property type="entry name" value="Acyl/Acetyltrans_Enzymes"/>
</dbReference>
<reference evidence="2 3" key="1">
    <citation type="journal article" date="2016" name="Front. Microbiol.">
        <title>Comparative Genomics Analysis of Streptomyces Species Reveals Their Adaptation to the Marine Environment and Their Diversity at the Genomic Level.</title>
        <authorList>
            <person name="Tian X."/>
            <person name="Zhang Z."/>
            <person name="Yang T."/>
            <person name="Chen M."/>
            <person name="Li J."/>
            <person name="Chen F."/>
            <person name="Yang J."/>
            <person name="Li W."/>
            <person name="Zhang B."/>
            <person name="Zhang Z."/>
            <person name="Wu J."/>
            <person name="Zhang C."/>
            <person name="Long L."/>
            <person name="Xiao J."/>
        </authorList>
    </citation>
    <scope>NUCLEOTIDE SEQUENCE [LARGE SCALE GENOMIC DNA]</scope>
    <source>
        <strain evidence="2 3">SCSIO 10390</strain>
    </source>
</reference>
<comment type="caution">
    <text evidence="2">The sequence shown here is derived from an EMBL/GenBank/DDBJ whole genome shotgun (WGS) entry which is preliminary data.</text>
</comment>
<dbReference type="InterPro" id="IPR016181">
    <property type="entry name" value="Acyl_CoA_acyltransferase"/>
</dbReference>
<dbReference type="Gene3D" id="3.40.630.30">
    <property type="match status" value="1"/>
</dbReference>
<dbReference type="PANTHER" id="PTHR47237">
    <property type="entry name" value="SLL0310 PROTEIN"/>
    <property type="match status" value="1"/>
</dbReference>
<dbReference type="PROSITE" id="PS51186">
    <property type="entry name" value="GNAT"/>
    <property type="match status" value="2"/>
</dbReference>
<keyword evidence="3" id="KW-1185">Reference proteome</keyword>
<keyword evidence="2" id="KW-0808">Transferase</keyword>
<dbReference type="STRING" id="933944.AN215_01020"/>
<organism evidence="2 3">
    <name type="scientific">Streptomyces abyssalis</name>
    <dbReference type="NCBI Taxonomy" id="933944"/>
    <lineage>
        <taxon>Bacteria</taxon>
        <taxon>Bacillati</taxon>
        <taxon>Actinomycetota</taxon>
        <taxon>Actinomycetes</taxon>
        <taxon>Kitasatosporales</taxon>
        <taxon>Streptomycetaceae</taxon>
        <taxon>Streptomyces</taxon>
    </lineage>
</organism>
<dbReference type="AlphaFoldDB" id="A0A1E7JUZ9"/>
<dbReference type="Pfam" id="PF00583">
    <property type="entry name" value="Acetyltransf_1"/>
    <property type="match status" value="1"/>
</dbReference>
<sequence>MTAPSGGSGGAGELAVSRASSDEWLRVEEWAAEEQWNPGLGDTACFHPTDPGGFFLGRVDGSSVSAVSVVNYSPGFAFLGYYLVRPDFRGKGVGLATWEEAVPHAGTRTIGLDAVLEQQETYGRSGFSPAYGTCRYGGRPASRGTPPPCVGPATEDHFDALAAYDEECFPAPRRGFLRRWLTAAAHRAHVFVRDGEPAGYGVIRQARDGHRIGPLFADTPQAAEALFDALTAHLSEDDEVHVDIPRTNEAAVSLATSRGLSPGFESVRMYKGPPPVVRAERVFGVTSLELG</sequence>
<dbReference type="InterPro" id="IPR000182">
    <property type="entry name" value="GNAT_dom"/>
</dbReference>
<dbReference type="InterPro" id="IPR041496">
    <property type="entry name" value="YitH/HolE_GNAT"/>
</dbReference>
<evidence type="ECO:0000313" key="3">
    <source>
        <dbReference type="Proteomes" id="UP000176087"/>
    </source>
</evidence>
<evidence type="ECO:0000313" key="2">
    <source>
        <dbReference type="EMBL" id="OEU93788.1"/>
    </source>
</evidence>
<evidence type="ECO:0000259" key="1">
    <source>
        <dbReference type="PROSITE" id="PS51186"/>
    </source>
</evidence>
<dbReference type="EMBL" id="LJGT01000036">
    <property type="protein sequence ID" value="OEU93788.1"/>
    <property type="molecule type" value="Genomic_DNA"/>
</dbReference>